<sequence length="219" mass="23774">MSGVARTRRRLGTEMSIVTTASNKKVAVPGPVAGTRWTETMVRQIGSLAYMWAWPMVNLHNRRVAFAQVPGHGLVGGVMPAAPINNITMLSDYAPPEQRFVATPNQDVVYGFGILSLDREPVVVQVPDFGDRFWVYQLGDQRTDGFGDLGAMYGSGPGCYLLVGPDWDGEAPEGITGMFRSPTNLGVLIPRVFMDDTAEDRTAIGPLVAQVPLLPPICR</sequence>
<dbReference type="SUPFAM" id="SSF160935">
    <property type="entry name" value="VPA0735-like"/>
    <property type="match status" value="1"/>
</dbReference>
<proteinExistence type="predicted"/>
<dbReference type="EMBL" id="FNTL01000005">
    <property type="protein sequence ID" value="SEE90936.1"/>
    <property type="molecule type" value="Genomic_DNA"/>
</dbReference>
<gene>
    <name evidence="2" type="ORF">SAMN04490220_9164</name>
</gene>
<organism evidence="2 3">
    <name type="scientific">Rhodococcus jostii</name>
    <dbReference type="NCBI Taxonomy" id="132919"/>
    <lineage>
        <taxon>Bacteria</taxon>
        <taxon>Bacillati</taxon>
        <taxon>Actinomycetota</taxon>
        <taxon>Actinomycetes</taxon>
        <taxon>Mycobacteriales</taxon>
        <taxon>Nocardiaceae</taxon>
        <taxon>Rhodococcus</taxon>
    </lineage>
</organism>
<dbReference type="PANTHER" id="PTHR36509">
    <property type="entry name" value="BLL3101 PROTEIN"/>
    <property type="match status" value="1"/>
</dbReference>
<feature type="domain" description="DUF1254" evidence="1">
    <location>
        <begin position="84"/>
        <end position="210"/>
    </location>
</feature>
<evidence type="ECO:0000313" key="2">
    <source>
        <dbReference type="EMBL" id="SEE90936.1"/>
    </source>
</evidence>
<reference evidence="3" key="1">
    <citation type="submission" date="2016-10" db="EMBL/GenBank/DDBJ databases">
        <authorList>
            <person name="Varghese N."/>
        </authorList>
    </citation>
    <scope>NUCLEOTIDE SEQUENCE [LARGE SCALE GENOMIC DNA]</scope>
    <source>
        <strain evidence="3">DSM 44719</strain>
    </source>
</reference>
<dbReference type="InterPro" id="IPR010679">
    <property type="entry name" value="DUF1254"/>
</dbReference>
<protein>
    <recommendedName>
        <fullName evidence="1">DUF1254 domain-containing protein</fullName>
    </recommendedName>
</protein>
<dbReference type="Pfam" id="PF06863">
    <property type="entry name" value="DUF1254"/>
    <property type="match status" value="1"/>
</dbReference>
<accession>A0A1H5MNP6</accession>
<dbReference type="InterPro" id="IPR037050">
    <property type="entry name" value="DUF1254_sf"/>
</dbReference>
<dbReference type="AlphaFoldDB" id="A0A1H5MNP6"/>
<name>A0A1H5MNP6_RHOJO</name>
<dbReference type="PANTHER" id="PTHR36509:SF2">
    <property type="entry name" value="BLL3101 PROTEIN"/>
    <property type="match status" value="1"/>
</dbReference>
<evidence type="ECO:0000313" key="3">
    <source>
        <dbReference type="Proteomes" id="UP000183407"/>
    </source>
</evidence>
<dbReference type="Proteomes" id="UP000183407">
    <property type="component" value="Unassembled WGS sequence"/>
</dbReference>
<dbReference type="OrthoDB" id="40820at2"/>
<evidence type="ECO:0000259" key="1">
    <source>
        <dbReference type="Pfam" id="PF06863"/>
    </source>
</evidence>
<dbReference type="Gene3D" id="2.60.40.1610">
    <property type="entry name" value="Domain of unknown function DUF1254"/>
    <property type="match status" value="1"/>
</dbReference>